<keyword evidence="4" id="KW-0812">Transmembrane</keyword>
<feature type="compositionally biased region" description="Polar residues" evidence="3">
    <location>
        <begin position="630"/>
        <end position="640"/>
    </location>
</feature>
<dbReference type="Proteomes" id="UP001150538">
    <property type="component" value="Unassembled WGS sequence"/>
</dbReference>
<feature type="region of interest" description="Disordered" evidence="3">
    <location>
        <begin position="846"/>
        <end position="869"/>
    </location>
</feature>
<evidence type="ECO:0000256" key="2">
    <source>
        <dbReference type="ARBA" id="ARBA00022737"/>
    </source>
</evidence>
<evidence type="ECO:0000313" key="5">
    <source>
        <dbReference type="EMBL" id="KAJ1913770.1"/>
    </source>
</evidence>
<dbReference type="Pfam" id="PF24681">
    <property type="entry name" value="Kelch_KLHDC2_KLHL20_DRC7"/>
    <property type="match status" value="1"/>
</dbReference>
<dbReference type="AlphaFoldDB" id="A0A9W7ZZ06"/>
<evidence type="ECO:0000256" key="1">
    <source>
        <dbReference type="ARBA" id="ARBA00022441"/>
    </source>
</evidence>
<feature type="region of interest" description="Disordered" evidence="3">
    <location>
        <begin position="619"/>
        <end position="720"/>
    </location>
</feature>
<keyword evidence="4" id="KW-0472">Membrane</keyword>
<protein>
    <recommendedName>
        <fullName evidence="7">Galactose oxidase</fullName>
    </recommendedName>
</protein>
<name>A0A9W7ZZ06_9FUNG</name>
<proteinExistence type="predicted"/>
<gene>
    <name evidence="5" type="ORF">H4219_005070</name>
</gene>
<organism evidence="5 6">
    <name type="scientific">Mycoemilia scoparia</name>
    <dbReference type="NCBI Taxonomy" id="417184"/>
    <lineage>
        <taxon>Eukaryota</taxon>
        <taxon>Fungi</taxon>
        <taxon>Fungi incertae sedis</taxon>
        <taxon>Zoopagomycota</taxon>
        <taxon>Kickxellomycotina</taxon>
        <taxon>Kickxellomycetes</taxon>
        <taxon>Kickxellales</taxon>
        <taxon>Kickxellaceae</taxon>
        <taxon>Mycoemilia</taxon>
    </lineage>
</organism>
<dbReference type="EMBL" id="JANBPU010000240">
    <property type="protein sequence ID" value="KAJ1913770.1"/>
    <property type="molecule type" value="Genomic_DNA"/>
</dbReference>
<dbReference type="PANTHER" id="PTHR46093:SF18">
    <property type="entry name" value="FIBRONECTIN TYPE-III DOMAIN-CONTAINING PROTEIN"/>
    <property type="match status" value="1"/>
</dbReference>
<comment type="caution">
    <text evidence="5">The sequence shown here is derived from an EMBL/GenBank/DDBJ whole genome shotgun (WGS) entry which is preliminary data.</text>
</comment>
<feature type="region of interest" description="Disordered" evidence="3">
    <location>
        <begin position="536"/>
        <end position="604"/>
    </location>
</feature>
<keyword evidence="1" id="KW-0880">Kelch repeat</keyword>
<dbReference type="PANTHER" id="PTHR46093">
    <property type="entry name" value="ACYL-COA-BINDING DOMAIN-CONTAINING PROTEIN 5"/>
    <property type="match status" value="1"/>
</dbReference>
<dbReference type="SUPFAM" id="SSF117281">
    <property type="entry name" value="Kelch motif"/>
    <property type="match status" value="1"/>
</dbReference>
<keyword evidence="6" id="KW-1185">Reference proteome</keyword>
<feature type="compositionally biased region" description="Polar residues" evidence="3">
    <location>
        <begin position="576"/>
        <end position="587"/>
    </location>
</feature>
<dbReference type="OrthoDB" id="45365at2759"/>
<feature type="transmembrane region" description="Helical" evidence="4">
    <location>
        <begin position="394"/>
        <end position="416"/>
    </location>
</feature>
<evidence type="ECO:0000256" key="3">
    <source>
        <dbReference type="SAM" id="MobiDB-lite"/>
    </source>
</evidence>
<dbReference type="Gene3D" id="2.120.10.80">
    <property type="entry name" value="Kelch-type beta propeller"/>
    <property type="match status" value="2"/>
</dbReference>
<sequence length="869" mass="93333">MLDASNNNSNSKVFGSPGSAQWRTFACSTTATLSDNENSKVLVIFGGSTVEGKTTTDPLNVSDSASSAGDLHNDIQLFDIKRHKWYSPTTNNSPKYGQVLPGCVNTSGGNGGGDRIIVYANNYDHTDPAAQIYQLDTTFGNWETSTSSSSRPPPASVFGAAFTFSDYGGSSAVYMHGGIPLDGQTNTAIKNDIDNNLRIMDPSTMTWTTGSNGPARKYHTMCYTPAIKGLVMFGGADQNVDSYNDLKVYKLDTSTWLYNPSVNSSSSGDGKPSARVLHTAVCLDDKVIVFGGAPSTSENPTDSSVWVLSVANPQKVSFTWSKAPIDESSRASGPSSRSGHTAVLVDNVMYVFGGNTASGDVDRNIYGLDTDSWTWTKWSSRETASEEGGPSTGVIVAAVLSSVFGVAAICVIAFFAHRIYRRRHPKPKQPGDGDDDGTGGEMNYKSSFLTLSQLGHGDRDEQTFPGQDQLEDDHRQYTRALGENSEIYEYLEDLPRPMPGYVVTAQPTTITDSSISIPYGSSSFIHPVVDSQSFSDAMRDSMSNGSPRQRPHSSPLSPSNGNANANDVNHGREGNDNTTSSISSNYNAHKPANHRYSSNSYTYTSSTPENDLVYAARSVSDGKKPDTRLNESSSGSNTITPVKKRLSLRKKRPESAGTTISSVPPEPIAYLPRNRDNQHIGSNNSNNESQTSLAESSDGPPTIRTSPSIETLTRPASPPVPPNMQLIYHYLAQEGIPIQQADVTAPESNRHTVVVCDSSPQIWRHSGCSSHNSAGAAVGNGDGSRISMVSLQPHQPKRIMSPLDRIAQYHTPESSLEAPQIRTGRSSIDIGTYGFSTPSSIYEAIPVEDGDGGRGSSHLTGSSRDIDRN</sequence>
<keyword evidence="2" id="KW-0677">Repeat</keyword>
<feature type="region of interest" description="Disordered" evidence="3">
    <location>
        <begin position="423"/>
        <end position="442"/>
    </location>
</feature>
<evidence type="ECO:0000313" key="6">
    <source>
        <dbReference type="Proteomes" id="UP001150538"/>
    </source>
</evidence>
<feature type="compositionally biased region" description="Basic and acidic residues" evidence="3">
    <location>
        <begin position="620"/>
        <end position="629"/>
    </location>
</feature>
<feature type="compositionally biased region" description="Polar residues" evidence="3">
    <location>
        <begin position="536"/>
        <end position="567"/>
    </location>
</feature>
<dbReference type="InterPro" id="IPR015915">
    <property type="entry name" value="Kelch-typ_b-propeller"/>
</dbReference>
<reference evidence="5" key="1">
    <citation type="submission" date="2022-07" db="EMBL/GenBank/DDBJ databases">
        <title>Phylogenomic reconstructions and comparative analyses of Kickxellomycotina fungi.</title>
        <authorList>
            <person name="Reynolds N.K."/>
            <person name="Stajich J.E."/>
            <person name="Barry K."/>
            <person name="Grigoriev I.V."/>
            <person name="Crous P."/>
            <person name="Smith M.E."/>
        </authorList>
    </citation>
    <scope>NUCLEOTIDE SEQUENCE</scope>
    <source>
        <strain evidence="5">NBRC 100468</strain>
    </source>
</reference>
<feature type="compositionally biased region" description="Basic residues" evidence="3">
    <location>
        <begin position="642"/>
        <end position="652"/>
    </location>
</feature>
<feature type="compositionally biased region" description="Polar residues" evidence="3">
    <location>
        <begin position="679"/>
        <end position="695"/>
    </location>
</feature>
<keyword evidence="4" id="KW-1133">Transmembrane helix</keyword>
<evidence type="ECO:0008006" key="7">
    <source>
        <dbReference type="Google" id="ProtNLM"/>
    </source>
</evidence>
<evidence type="ECO:0000256" key="4">
    <source>
        <dbReference type="SAM" id="Phobius"/>
    </source>
</evidence>
<accession>A0A9W7ZZ06</accession>